<dbReference type="PANTHER" id="PTHR35936">
    <property type="entry name" value="MEMBRANE-BOUND LYTIC MUREIN TRANSGLYCOSYLASE F"/>
    <property type="match status" value="1"/>
</dbReference>
<evidence type="ECO:0000259" key="3">
    <source>
        <dbReference type="SMART" id="SM00062"/>
    </source>
</evidence>
<reference evidence="4" key="1">
    <citation type="submission" date="2024-06" db="EMBL/GenBank/DDBJ databases">
        <title>Genome sequence of Vogesella sp. MAHUQ-64.</title>
        <authorList>
            <person name="Huq M.A."/>
        </authorList>
    </citation>
    <scope>NUCLEOTIDE SEQUENCE</scope>
    <source>
        <strain evidence="4">MAHUQ-64</strain>
    </source>
</reference>
<evidence type="ECO:0000256" key="2">
    <source>
        <dbReference type="SAM" id="SignalP"/>
    </source>
</evidence>
<keyword evidence="1 2" id="KW-0732">Signal</keyword>
<dbReference type="PANTHER" id="PTHR35936:SF25">
    <property type="entry name" value="ABC TRANSPORTER SUBSTRATE-BINDING PROTEIN"/>
    <property type="match status" value="1"/>
</dbReference>
<gene>
    <name evidence="4" type="ORF">ABNW52_05550</name>
</gene>
<sequence>MSRLIRALCLLLCCKAAVADQTINLATTDYPPYFSPALPNDGVVAAITRAALAKRGYRLQLHYRPWARLMAEVHGGQFDGVMAVWYQAERADYLRYSAPLVNTVIGFYARHDKPLAVDTLAALKPYVIGVVRDYKNPDAFDAARLRVEPANDDLTNLKKLAAGRLDLVLIDKVLASSLLPALPSAQVAKIHWQNPPVAVMPLYVGFTRSRPDNARLTAEFNRGLQALHKSGEFAKLLQQYHLPQ</sequence>
<keyword evidence="5" id="KW-1185">Reference proteome</keyword>
<name>A0ABV1M200_9NEIS</name>
<feature type="domain" description="Solute-binding protein family 3/N-terminal" evidence="3">
    <location>
        <begin position="22"/>
        <end position="244"/>
    </location>
</feature>
<dbReference type="EMBL" id="JBEFLD010000003">
    <property type="protein sequence ID" value="MEQ6290081.1"/>
    <property type="molecule type" value="Genomic_DNA"/>
</dbReference>
<dbReference type="Proteomes" id="UP001433638">
    <property type="component" value="Unassembled WGS sequence"/>
</dbReference>
<dbReference type="Gene3D" id="3.40.190.10">
    <property type="entry name" value="Periplasmic binding protein-like II"/>
    <property type="match status" value="2"/>
</dbReference>
<dbReference type="SUPFAM" id="SSF53850">
    <property type="entry name" value="Periplasmic binding protein-like II"/>
    <property type="match status" value="1"/>
</dbReference>
<dbReference type="InterPro" id="IPR001638">
    <property type="entry name" value="Solute-binding_3/MltF_N"/>
</dbReference>
<feature type="signal peptide" evidence="2">
    <location>
        <begin position="1"/>
        <end position="19"/>
    </location>
</feature>
<dbReference type="RefSeq" id="WP_349585188.1">
    <property type="nucleotide sequence ID" value="NZ_JBEFLD010000003.1"/>
</dbReference>
<dbReference type="SMART" id="SM00062">
    <property type="entry name" value="PBPb"/>
    <property type="match status" value="1"/>
</dbReference>
<organism evidence="4 5">
    <name type="scientific">Vogesella oryzagri</name>
    <dbReference type="NCBI Taxonomy" id="3160864"/>
    <lineage>
        <taxon>Bacteria</taxon>
        <taxon>Pseudomonadati</taxon>
        <taxon>Pseudomonadota</taxon>
        <taxon>Betaproteobacteria</taxon>
        <taxon>Neisseriales</taxon>
        <taxon>Chromobacteriaceae</taxon>
        <taxon>Vogesella</taxon>
    </lineage>
</organism>
<feature type="chain" id="PRO_5047497441" evidence="2">
    <location>
        <begin position="20"/>
        <end position="244"/>
    </location>
</feature>
<evidence type="ECO:0000256" key="1">
    <source>
        <dbReference type="ARBA" id="ARBA00022729"/>
    </source>
</evidence>
<evidence type="ECO:0000313" key="4">
    <source>
        <dbReference type="EMBL" id="MEQ6290081.1"/>
    </source>
</evidence>
<proteinExistence type="predicted"/>
<dbReference type="Pfam" id="PF00497">
    <property type="entry name" value="SBP_bac_3"/>
    <property type="match status" value="1"/>
</dbReference>
<accession>A0ABV1M200</accession>
<evidence type="ECO:0000313" key="5">
    <source>
        <dbReference type="Proteomes" id="UP001433638"/>
    </source>
</evidence>
<comment type="caution">
    <text evidence="4">The sequence shown here is derived from an EMBL/GenBank/DDBJ whole genome shotgun (WGS) entry which is preliminary data.</text>
</comment>
<protein>
    <submittedName>
        <fullName evidence="4">Transporter substrate-binding domain-containing protein</fullName>
    </submittedName>
</protein>